<comment type="caution">
    <text evidence="2">The sequence shown here is derived from an EMBL/GenBank/DDBJ whole genome shotgun (WGS) entry which is preliminary data.</text>
</comment>
<sequence>MEGQSSTSELYGDLSASMYDTDEVRAGDGQRHERMRRTGYSSMTWPIMAGHGSMTHRLDQADRDGLHNTTFAAMGTQASSCVDGRGGLMGREKYMETAQRTTNNNERPTHVSYQSWGGASAINVGVWGVAGQYEDMAPTQRMSVISLLQAGHAHRPTAGGQTTVCDRASRYQHVSVGGPGVVWHYAVPSVAYPGGVSAQQSPTRHQEPRQRTMLDDEQGTWVASVIQEYVFPMGRTEGRQAGSANAMRDMVMVGECLSDMAGVASDGEGEGLAAGLDGKNFDGGDGDEGPVADSSMNPRGGGHGWSTIGEDCRKKWTEFQKKVREVRDAYIGSDKPGYYGITTEERKTLGIPLMFEKLLWDVMEWYQKKASFNCDNTMPSEELRGTGLSGSAGEAGSEGGGTKPTESAAKQGGPQLEKVWEVSHRPQSSESAWLR</sequence>
<keyword evidence="3" id="KW-1185">Reference proteome</keyword>
<evidence type="ECO:0000313" key="3">
    <source>
        <dbReference type="Proteomes" id="UP000265515"/>
    </source>
</evidence>
<accession>A0A388L9J8</accession>
<feature type="compositionally biased region" description="Basic and acidic residues" evidence="1">
    <location>
        <begin position="22"/>
        <end position="32"/>
    </location>
</feature>
<feature type="compositionally biased region" description="Low complexity" evidence="1">
    <location>
        <begin position="385"/>
        <end position="395"/>
    </location>
</feature>
<feature type="region of interest" description="Disordered" evidence="1">
    <location>
        <begin position="269"/>
        <end position="308"/>
    </location>
</feature>
<feature type="region of interest" description="Disordered" evidence="1">
    <location>
        <begin position="376"/>
        <end position="435"/>
    </location>
</feature>
<dbReference type="EMBL" id="BFEA01000308">
    <property type="protein sequence ID" value="GBG78985.1"/>
    <property type="molecule type" value="Genomic_DNA"/>
</dbReference>
<evidence type="ECO:0000256" key="1">
    <source>
        <dbReference type="SAM" id="MobiDB-lite"/>
    </source>
</evidence>
<feature type="compositionally biased region" description="Basic and acidic residues" evidence="1">
    <location>
        <begin position="204"/>
        <end position="214"/>
    </location>
</feature>
<dbReference type="Gramene" id="GBG78985">
    <property type="protein sequence ID" value="GBG78985"/>
    <property type="gene ID" value="CBR_g28698"/>
</dbReference>
<dbReference type="Proteomes" id="UP000265515">
    <property type="component" value="Unassembled WGS sequence"/>
</dbReference>
<reference evidence="2 3" key="1">
    <citation type="journal article" date="2018" name="Cell">
        <title>The Chara Genome: Secondary Complexity and Implications for Plant Terrestrialization.</title>
        <authorList>
            <person name="Nishiyama T."/>
            <person name="Sakayama H."/>
            <person name="Vries J.D."/>
            <person name="Buschmann H."/>
            <person name="Saint-Marcoux D."/>
            <person name="Ullrich K.K."/>
            <person name="Haas F.B."/>
            <person name="Vanderstraeten L."/>
            <person name="Becker D."/>
            <person name="Lang D."/>
            <person name="Vosolsobe S."/>
            <person name="Rombauts S."/>
            <person name="Wilhelmsson P.K.I."/>
            <person name="Janitza P."/>
            <person name="Kern R."/>
            <person name="Heyl A."/>
            <person name="Rumpler F."/>
            <person name="Villalobos L.I.A.C."/>
            <person name="Clay J.M."/>
            <person name="Skokan R."/>
            <person name="Toyoda A."/>
            <person name="Suzuki Y."/>
            <person name="Kagoshima H."/>
            <person name="Schijlen E."/>
            <person name="Tajeshwar N."/>
            <person name="Catarino B."/>
            <person name="Hetherington A.J."/>
            <person name="Saltykova A."/>
            <person name="Bonnot C."/>
            <person name="Breuninger H."/>
            <person name="Symeonidi A."/>
            <person name="Radhakrishnan G.V."/>
            <person name="Van Nieuwerburgh F."/>
            <person name="Deforce D."/>
            <person name="Chang C."/>
            <person name="Karol K.G."/>
            <person name="Hedrich R."/>
            <person name="Ulvskov P."/>
            <person name="Glockner G."/>
            <person name="Delwiche C.F."/>
            <person name="Petrasek J."/>
            <person name="Van de Peer Y."/>
            <person name="Friml J."/>
            <person name="Beilby M."/>
            <person name="Dolan L."/>
            <person name="Kohara Y."/>
            <person name="Sugano S."/>
            <person name="Fujiyama A."/>
            <person name="Delaux P.-M."/>
            <person name="Quint M."/>
            <person name="TheiBen G."/>
            <person name="Hagemann M."/>
            <person name="Harholt J."/>
            <person name="Dunand C."/>
            <person name="Zachgo S."/>
            <person name="Langdale J."/>
            <person name="Maumus F."/>
            <person name="Straeten D.V.D."/>
            <person name="Gould S.B."/>
            <person name="Rensing S.A."/>
        </authorList>
    </citation>
    <scope>NUCLEOTIDE SEQUENCE [LARGE SCALE GENOMIC DNA]</scope>
    <source>
        <strain evidence="2 3">S276</strain>
    </source>
</reference>
<proteinExistence type="predicted"/>
<organism evidence="2 3">
    <name type="scientific">Chara braunii</name>
    <name type="common">Braun's stonewort</name>
    <dbReference type="NCBI Taxonomy" id="69332"/>
    <lineage>
        <taxon>Eukaryota</taxon>
        <taxon>Viridiplantae</taxon>
        <taxon>Streptophyta</taxon>
        <taxon>Charophyceae</taxon>
        <taxon>Charales</taxon>
        <taxon>Characeae</taxon>
        <taxon>Chara</taxon>
    </lineage>
</organism>
<name>A0A388L9J8_CHABU</name>
<feature type="region of interest" description="Disordered" evidence="1">
    <location>
        <begin position="1"/>
        <end position="37"/>
    </location>
</feature>
<evidence type="ECO:0000313" key="2">
    <source>
        <dbReference type="EMBL" id="GBG78985.1"/>
    </source>
</evidence>
<feature type="region of interest" description="Disordered" evidence="1">
    <location>
        <begin position="196"/>
        <end position="216"/>
    </location>
</feature>
<gene>
    <name evidence="2" type="ORF">CBR_g28698</name>
</gene>
<feature type="compositionally biased region" description="Polar residues" evidence="1">
    <location>
        <begin position="425"/>
        <end position="435"/>
    </location>
</feature>
<protein>
    <submittedName>
        <fullName evidence="2">Uncharacterized protein</fullName>
    </submittedName>
</protein>
<dbReference type="AlphaFoldDB" id="A0A388L9J8"/>